<accession>A0A1W1BWG6</accession>
<gene>
    <name evidence="2" type="ORF">MNB_SV-9-709</name>
</gene>
<dbReference type="EMBL" id="FPHG01000033">
    <property type="protein sequence ID" value="SFV57835.1"/>
    <property type="molecule type" value="Genomic_DNA"/>
</dbReference>
<dbReference type="Pfam" id="PF22561">
    <property type="entry name" value="HisKin-conflict"/>
    <property type="match status" value="1"/>
</dbReference>
<proteinExistence type="predicted"/>
<protein>
    <recommendedName>
        <fullName evidence="1">Histidine Kinase domain-containing protein</fullName>
    </recommendedName>
</protein>
<evidence type="ECO:0000313" key="2">
    <source>
        <dbReference type="EMBL" id="SFV57835.1"/>
    </source>
</evidence>
<feature type="domain" description="Histidine Kinase" evidence="1">
    <location>
        <begin position="2"/>
        <end position="103"/>
    </location>
</feature>
<dbReference type="InterPro" id="IPR054731">
    <property type="entry name" value="HisKin-conflict"/>
</dbReference>
<dbReference type="AlphaFoldDB" id="A0A1W1BWG6"/>
<organism evidence="2">
    <name type="scientific">hydrothermal vent metagenome</name>
    <dbReference type="NCBI Taxonomy" id="652676"/>
    <lineage>
        <taxon>unclassified sequences</taxon>
        <taxon>metagenomes</taxon>
        <taxon>ecological metagenomes</taxon>
    </lineage>
</organism>
<reference evidence="2" key="1">
    <citation type="submission" date="2016-10" db="EMBL/GenBank/DDBJ databases">
        <authorList>
            <person name="de Groot N.N."/>
        </authorList>
    </citation>
    <scope>NUCLEOTIDE SEQUENCE</scope>
</reference>
<sequence>MKKRSEYKEIEVEAIANDSKIIEIRIIQLNSQTGRDANDMLDEVNNGDFKILKESFQNLCDWSIESSYEDKHYRINYLRDLTIQEIEILNEEPKGFTNILRFYK</sequence>
<evidence type="ECO:0000259" key="1">
    <source>
        <dbReference type="Pfam" id="PF22561"/>
    </source>
</evidence>
<name>A0A1W1BWG6_9ZZZZ</name>